<feature type="compositionally biased region" description="Polar residues" evidence="1">
    <location>
        <begin position="49"/>
        <end position="66"/>
    </location>
</feature>
<gene>
    <name evidence="2" type="ORF">NDU88_002715</name>
</gene>
<reference evidence="2" key="1">
    <citation type="journal article" date="2022" name="bioRxiv">
        <title>Sequencing and chromosome-scale assembly of the giantPleurodeles waltlgenome.</title>
        <authorList>
            <person name="Brown T."/>
            <person name="Elewa A."/>
            <person name="Iarovenko S."/>
            <person name="Subramanian E."/>
            <person name="Araus A.J."/>
            <person name="Petzold A."/>
            <person name="Susuki M."/>
            <person name="Suzuki K.-i.T."/>
            <person name="Hayashi T."/>
            <person name="Toyoda A."/>
            <person name="Oliveira C."/>
            <person name="Osipova E."/>
            <person name="Leigh N.D."/>
            <person name="Simon A."/>
            <person name="Yun M.H."/>
        </authorList>
    </citation>
    <scope>NUCLEOTIDE SEQUENCE</scope>
    <source>
        <strain evidence="2">20211129_DDA</strain>
        <tissue evidence="2">Liver</tissue>
    </source>
</reference>
<evidence type="ECO:0000313" key="3">
    <source>
        <dbReference type="Proteomes" id="UP001066276"/>
    </source>
</evidence>
<dbReference type="Proteomes" id="UP001066276">
    <property type="component" value="Chromosome 9"/>
</dbReference>
<dbReference type="EMBL" id="JANPWB010000013">
    <property type="protein sequence ID" value="KAJ1105307.1"/>
    <property type="molecule type" value="Genomic_DNA"/>
</dbReference>
<dbReference type="AlphaFoldDB" id="A0AAV7MPP5"/>
<keyword evidence="3" id="KW-1185">Reference proteome</keyword>
<feature type="region of interest" description="Disordered" evidence="1">
    <location>
        <begin position="1"/>
        <end position="112"/>
    </location>
</feature>
<feature type="compositionally biased region" description="Basic and acidic residues" evidence="1">
    <location>
        <begin position="25"/>
        <end position="48"/>
    </location>
</feature>
<proteinExistence type="predicted"/>
<comment type="caution">
    <text evidence="2">The sequence shown here is derived from an EMBL/GenBank/DDBJ whole genome shotgun (WGS) entry which is preliminary data.</text>
</comment>
<evidence type="ECO:0000313" key="2">
    <source>
        <dbReference type="EMBL" id="KAJ1105307.1"/>
    </source>
</evidence>
<protein>
    <submittedName>
        <fullName evidence="2">Uncharacterized protein</fullName>
    </submittedName>
</protein>
<sequence length="132" mass="14915">MVGRPTCSPWGTERRLLPQDAGNFRGHDLQDRRVTRAKDIEYAKKWSSEDSYSPGETENEKPTTTSGEEDKRPDSQPSMKLPGEAQPGKETPKSQSDQRGARIRTTRSSQATFLEARRSTRYEVISARDVLC</sequence>
<accession>A0AAV7MPP5</accession>
<organism evidence="2 3">
    <name type="scientific">Pleurodeles waltl</name>
    <name type="common">Iberian ribbed newt</name>
    <dbReference type="NCBI Taxonomy" id="8319"/>
    <lineage>
        <taxon>Eukaryota</taxon>
        <taxon>Metazoa</taxon>
        <taxon>Chordata</taxon>
        <taxon>Craniata</taxon>
        <taxon>Vertebrata</taxon>
        <taxon>Euteleostomi</taxon>
        <taxon>Amphibia</taxon>
        <taxon>Batrachia</taxon>
        <taxon>Caudata</taxon>
        <taxon>Salamandroidea</taxon>
        <taxon>Salamandridae</taxon>
        <taxon>Pleurodelinae</taxon>
        <taxon>Pleurodeles</taxon>
    </lineage>
</organism>
<name>A0AAV7MPP5_PLEWA</name>
<evidence type="ECO:0000256" key="1">
    <source>
        <dbReference type="SAM" id="MobiDB-lite"/>
    </source>
</evidence>